<dbReference type="EMBL" id="CP095073">
    <property type="protein sequence ID" value="UOQ45908.1"/>
    <property type="molecule type" value="Genomic_DNA"/>
</dbReference>
<dbReference type="RefSeq" id="WP_244712828.1">
    <property type="nucleotide sequence ID" value="NZ_CP095073.1"/>
</dbReference>
<name>A0ABY4EN74_9BACI</name>
<protein>
    <recommendedName>
        <fullName evidence="3">Inner spore coat protein</fullName>
    </recommendedName>
</protein>
<dbReference type="Proteomes" id="UP000831787">
    <property type="component" value="Chromosome"/>
</dbReference>
<keyword evidence="2" id="KW-1185">Reference proteome</keyword>
<proteinExistence type="predicted"/>
<dbReference type="Pfam" id="PF26344">
    <property type="entry name" value="YuzC"/>
    <property type="match status" value="1"/>
</dbReference>
<dbReference type="InterPro" id="IPR058870">
    <property type="entry name" value="YuzC"/>
</dbReference>
<sequence length="122" mass="14187">MMYVSPLPYYYYLPLYLLNDYGPTRPLPPVDPEFFRQSANESKTLMKQANMVLNQISESKDFSTHLMEAAQRSDFEEVKRLIHSIGVSSDVDIHFTPDSFRLTFKSKIAAKDCCRLTIALRW</sequence>
<evidence type="ECO:0000313" key="2">
    <source>
        <dbReference type="Proteomes" id="UP000831787"/>
    </source>
</evidence>
<evidence type="ECO:0000313" key="1">
    <source>
        <dbReference type="EMBL" id="UOQ45908.1"/>
    </source>
</evidence>
<accession>A0ABY4EN74</accession>
<reference evidence="1 2" key="1">
    <citation type="submission" date="2022-04" db="EMBL/GenBank/DDBJ databases">
        <title>Halobacillus sp. isolated from saltern.</title>
        <authorList>
            <person name="Won M."/>
            <person name="Lee C.-M."/>
            <person name="Woen H.-Y."/>
            <person name="Kwon S.-W."/>
        </authorList>
    </citation>
    <scope>NUCLEOTIDE SEQUENCE [LARGE SCALE GENOMIC DNA]</scope>
    <source>
        <strain evidence="1 2">SSBR10-3</strain>
    </source>
</reference>
<evidence type="ECO:0008006" key="3">
    <source>
        <dbReference type="Google" id="ProtNLM"/>
    </source>
</evidence>
<gene>
    <name evidence="1" type="ORF">MUN89_08300</name>
</gene>
<organism evidence="1 2">
    <name type="scientific">Halobacillus salinarum</name>
    <dbReference type="NCBI Taxonomy" id="2932257"/>
    <lineage>
        <taxon>Bacteria</taxon>
        <taxon>Bacillati</taxon>
        <taxon>Bacillota</taxon>
        <taxon>Bacilli</taxon>
        <taxon>Bacillales</taxon>
        <taxon>Bacillaceae</taxon>
        <taxon>Halobacillus</taxon>
    </lineage>
</organism>